<protein>
    <submittedName>
        <fullName evidence="1">DUF4863 family protein</fullName>
    </submittedName>
</protein>
<dbReference type="RefSeq" id="WP_131616782.1">
    <property type="nucleotide sequence ID" value="NZ_CP036532.1"/>
</dbReference>
<evidence type="ECO:0000313" key="1">
    <source>
        <dbReference type="EMBL" id="QBK31108.1"/>
    </source>
</evidence>
<dbReference type="KEGG" id="rpod:E0E05_11165"/>
<evidence type="ECO:0000313" key="2">
    <source>
        <dbReference type="Proteomes" id="UP000293719"/>
    </source>
</evidence>
<dbReference type="EMBL" id="CP036532">
    <property type="protein sequence ID" value="QBK31108.1"/>
    <property type="molecule type" value="Genomic_DNA"/>
</dbReference>
<dbReference type="Gene3D" id="2.60.120.10">
    <property type="entry name" value="Jelly Rolls"/>
    <property type="match status" value="1"/>
</dbReference>
<organism evidence="1 2">
    <name type="scientific">Roseitalea porphyridii</name>
    <dbReference type="NCBI Taxonomy" id="1852022"/>
    <lineage>
        <taxon>Bacteria</taxon>
        <taxon>Pseudomonadati</taxon>
        <taxon>Pseudomonadota</taxon>
        <taxon>Alphaproteobacteria</taxon>
        <taxon>Hyphomicrobiales</taxon>
        <taxon>Ahrensiaceae</taxon>
        <taxon>Roseitalea</taxon>
    </lineage>
</organism>
<keyword evidence="2" id="KW-1185">Reference proteome</keyword>
<accession>A0A4V1A422</accession>
<proteinExistence type="predicted"/>
<dbReference type="AlphaFoldDB" id="A0A4V1A422"/>
<sequence length="156" mass="16559">MSAQSFNQLVGKVAGAIGDRPLDDALAAHLNAVFPADGDDFKRLADLCAKGEAEGWLMAREAGGIKFGRAVKPGGEAGRFSVDVVRMKDVRGPHHVHTNGEIGAVFPIEGSPRFDEFPPGWYVYGPGSEHHPTVSGGEAYVLYLLPDGAIEFTGKP</sequence>
<dbReference type="GeneID" id="90767858"/>
<reference evidence="1 2" key="1">
    <citation type="journal article" date="2017" name="Int. J. Syst. Evol. Microbiol.">
        <title>Roseitalea porphyridii gen. nov., sp. nov., isolated from a red alga, and reclassification of Hoeflea suaedae Chung et al. 2013 as Pseudohoeflea suaedae gen. nov., comb. nov.</title>
        <authorList>
            <person name="Hyeon J.W."/>
            <person name="Jeong S.E."/>
            <person name="Baek K."/>
            <person name="Jeon C.O."/>
        </authorList>
    </citation>
    <scope>NUCLEOTIDE SEQUENCE [LARGE SCALE GENOMIC DNA]</scope>
    <source>
        <strain evidence="1 2">MA7-20</strain>
    </source>
</reference>
<gene>
    <name evidence="1" type="ORF">E0E05_11165</name>
</gene>
<name>A0A4V1A422_9HYPH</name>
<dbReference type="Pfam" id="PF16155">
    <property type="entry name" value="PnbB"/>
    <property type="match status" value="1"/>
</dbReference>
<dbReference type="OrthoDB" id="9801227at2"/>
<dbReference type="Proteomes" id="UP000293719">
    <property type="component" value="Chromosome"/>
</dbReference>
<dbReference type="InterPro" id="IPR014710">
    <property type="entry name" value="RmlC-like_jellyroll"/>
</dbReference>
<dbReference type="InterPro" id="IPR032345">
    <property type="entry name" value="PnbB"/>
</dbReference>